<feature type="compositionally biased region" description="Low complexity" evidence="1">
    <location>
        <begin position="63"/>
        <end position="78"/>
    </location>
</feature>
<dbReference type="SUPFAM" id="SSF50978">
    <property type="entry name" value="WD40 repeat-like"/>
    <property type="match status" value="1"/>
</dbReference>
<sequence>MFPIAKSEFNILILKIFLSEYQDEEIERLALNSKNQFVNLSSLNSSGNSRLTSNPSSIETNLSSVTNSSPNKSNSSQSSQIYENSKFCTLVAISCKQVIKLWAITDESNEQLIGNFNLNSIVEHLFFIGSQLVATSSVGKIGVWNSLSQLWQTQDLTPITSYDTAGSILLLGSQNGLLYYIDMQKFPLRMKDNDLLVTQLYKDPLGEPITALSVYLTPKTTTTGNWIEIAYGTSNGNVRVIVQHPETVGHSPQLFQSFSVHRSTVYKIMLTEKHLISVCSEYNHVRTWNVTRFRGMISTQPGSTPLSSFKIMTIEAVDSPVSYLSGNDIGPFGERDSYQVFIQKVVPYTEELYVRLASTGKRICTIKSVDHSMITSFCVHECEEPTKINSRPRRYLFTGHSNGTLQLWDLTTAIELKQNESSNLAGPTVEEFTKYLAKIELSSSSGYSTPVLNCLSPSSSYHLKHQRNHSTASNSHILNVNGSNHSIEINDKTL</sequence>
<dbReference type="OrthoDB" id="6077599at2759"/>
<evidence type="ECO:0000256" key="1">
    <source>
        <dbReference type="SAM" id="MobiDB-lite"/>
    </source>
</evidence>
<feature type="region of interest" description="Disordered" evidence="1">
    <location>
        <begin position="44"/>
        <end position="78"/>
    </location>
</feature>
<protein>
    <submittedName>
        <fullName evidence="2">BTB POZ domain-containing KCTD3-like</fullName>
    </submittedName>
</protein>
<evidence type="ECO:0000313" key="2">
    <source>
        <dbReference type="EMBL" id="RNA21498.1"/>
    </source>
</evidence>
<organism evidence="2 3">
    <name type="scientific">Brachionus plicatilis</name>
    <name type="common">Marine rotifer</name>
    <name type="synonym">Brachionus muelleri</name>
    <dbReference type="NCBI Taxonomy" id="10195"/>
    <lineage>
        <taxon>Eukaryota</taxon>
        <taxon>Metazoa</taxon>
        <taxon>Spiralia</taxon>
        <taxon>Gnathifera</taxon>
        <taxon>Rotifera</taxon>
        <taxon>Eurotatoria</taxon>
        <taxon>Monogononta</taxon>
        <taxon>Pseudotrocha</taxon>
        <taxon>Ploima</taxon>
        <taxon>Brachionidae</taxon>
        <taxon>Brachionus</taxon>
    </lineage>
</organism>
<name>A0A3M7RE19_BRAPC</name>
<dbReference type="EMBL" id="REGN01003650">
    <property type="protein sequence ID" value="RNA21498.1"/>
    <property type="molecule type" value="Genomic_DNA"/>
</dbReference>
<dbReference type="Proteomes" id="UP000276133">
    <property type="component" value="Unassembled WGS sequence"/>
</dbReference>
<dbReference type="InterPro" id="IPR001680">
    <property type="entry name" value="WD40_rpt"/>
</dbReference>
<dbReference type="InterPro" id="IPR036322">
    <property type="entry name" value="WD40_repeat_dom_sf"/>
</dbReference>
<evidence type="ECO:0000313" key="3">
    <source>
        <dbReference type="Proteomes" id="UP000276133"/>
    </source>
</evidence>
<dbReference type="InterPro" id="IPR015943">
    <property type="entry name" value="WD40/YVTN_repeat-like_dom_sf"/>
</dbReference>
<dbReference type="SMART" id="SM00320">
    <property type="entry name" value="WD40"/>
    <property type="match status" value="3"/>
</dbReference>
<gene>
    <name evidence="2" type="ORF">BpHYR1_019412</name>
</gene>
<reference evidence="2 3" key="1">
    <citation type="journal article" date="2018" name="Sci. Rep.">
        <title>Genomic signatures of local adaptation to the degree of environmental predictability in rotifers.</title>
        <authorList>
            <person name="Franch-Gras L."/>
            <person name="Hahn C."/>
            <person name="Garcia-Roger E.M."/>
            <person name="Carmona M.J."/>
            <person name="Serra M."/>
            <person name="Gomez A."/>
        </authorList>
    </citation>
    <scope>NUCLEOTIDE SEQUENCE [LARGE SCALE GENOMIC DNA]</scope>
    <source>
        <strain evidence="2">HYR1</strain>
    </source>
</reference>
<accession>A0A3M7RE19</accession>
<proteinExistence type="predicted"/>
<dbReference type="InterPro" id="IPR047876">
    <property type="entry name" value="SHKBP1/KCTD3"/>
</dbReference>
<comment type="caution">
    <text evidence="2">The sequence shown here is derived from an EMBL/GenBank/DDBJ whole genome shotgun (WGS) entry which is preliminary data.</text>
</comment>
<feature type="compositionally biased region" description="Low complexity" evidence="1">
    <location>
        <begin position="44"/>
        <end position="54"/>
    </location>
</feature>
<dbReference type="PANTHER" id="PTHR15859">
    <property type="entry name" value="SETA BINDING PROTEIN 1"/>
    <property type="match status" value="1"/>
</dbReference>
<dbReference type="Gene3D" id="2.130.10.10">
    <property type="entry name" value="YVTN repeat-like/Quinoprotein amine dehydrogenase"/>
    <property type="match status" value="1"/>
</dbReference>
<keyword evidence="3" id="KW-1185">Reference proteome</keyword>
<dbReference type="PANTHER" id="PTHR15859:SF1">
    <property type="entry name" value="BTB DOMAIN-CONTAINING PROTEIN"/>
    <property type="match status" value="1"/>
</dbReference>
<dbReference type="AlphaFoldDB" id="A0A3M7RE19"/>